<accession>A0A8J8NZS3</accession>
<name>A0A8J8NZS3_HALGN</name>
<comment type="caution">
    <text evidence="2">The sequence shown here is derived from an EMBL/GenBank/DDBJ whole genome shotgun (WGS) entry which is preliminary data.</text>
</comment>
<sequence length="358" mass="40534">MSEYSNAPEVMREFIRAQTNKQGKKVIPRYLKDDFPDNTLIPCKQLIANLPSHIDRPPAEKFDELVIKVFKGMRKPPKKVSKKQKKTSQSQDTQGGTAALKNRQSELEIKNMHEQLASDQQYKAMFGGDELIIKRHYRIKQPQQPIINAEDESELNELQVIVSPPRLNIESQIEFSKAEFLSRQIRSMSSGGLGVAMSSQKQQETATILSEERQEVPNSLMSGSKNLLSNVTLNIPKEQVASFQTNQTNKSKSNKYKVELDNQELIVKMPLGTDGQKVKPPQFYSKFSKYAQNEKKPPSFIPIPEDFFSKAIQKPKSKSISGGVISMADLSRPLTTMHEANQRIGFGRSRKHKVKQAC</sequence>
<reference evidence="2" key="1">
    <citation type="submission" date="2019-06" db="EMBL/GenBank/DDBJ databases">
        <authorList>
            <person name="Zheng W."/>
        </authorList>
    </citation>
    <scope>NUCLEOTIDE SEQUENCE</scope>
    <source>
        <strain evidence="2">QDHG01</strain>
    </source>
</reference>
<evidence type="ECO:0000313" key="2">
    <source>
        <dbReference type="EMBL" id="TNV83066.1"/>
    </source>
</evidence>
<dbReference type="EMBL" id="RRYP01004205">
    <property type="protein sequence ID" value="TNV83066.1"/>
    <property type="molecule type" value="Genomic_DNA"/>
</dbReference>
<dbReference type="AlphaFoldDB" id="A0A8J8NZS3"/>
<keyword evidence="3" id="KW-1185">Reference proteome</keyword>
<gene>
    <name evidence="2" type="ORF">FGO68_gene11245</name>
</gene>
<proteinExistence type="predicted"/>
<organism evidence="2 3">
    <name type="scientific">Halteria grandinella</name>
    <dbReference type="NCBI Taxonomy" id="5974"/>
    <lineage>
        <taxon>Eukaryota</taxon>
        <taxon>Sar</taxon>
        <taxon>Alveolata</taxon>
        <taxon>Ciliophora</taxon>
        <taxon>Intramacronucleata</taxon>
        <taxon>Spirotrichea</taxon>
        <taxon>Stichotrichia</taxon>
        <taxon>Sporadotrichida</taxon>
        <taxon>Halteriidae</taxon>
        <taxon>Halteria</taxon>
    </lineage>
</organism>
<evidence type="ECO:0000313" key="3">
    <source>
        <dbReference type="Proteomes" id="UP000785679"/>
    </source>
</evidence>
<feature type="region of interest" description="Disordered" evidence="1">
    <location>
        <begin position="75"/>
        <end position="99"/>
    </location>
</feature>
<feature type="compositionally biased region" description="Basic residues" evidence="1">
    <location>
        <begin position="75"/>
        <end position="86"/>
    </location>
</feature>
<dbReference type="Proteomes" id="UP000785679">
    <property type="component" value="Unassembled WGS sequence"/>
</dbReference>
<protein>
    <submittedName>
        <fullName evidence="2">Uncharacterized protein</fullName>
    </submittedName>
</protein>
<dbReference type="OrthoDB" id="10682714at2759"/>
<evidence type="ECO:0000256" key="1">
    <source>
        <dbReference type="SAM" id="MobiDB-lite"/>
    </source>
</evidence>